<keyword evidence="1" id="KW-0472">Membrane</keyword>
<dbReference type="PANTHER" id="PTHR21562:SF83">
    <property type="entry name" value="PECTIN ACETYLESTERASE 4"/>
    <property type="match status" value="1"/>
</dbReference>
<sequence>MGEIGKSLKVSAAALAGIVILGLVVVYSLDLKRPPRIEEASETNSYRWYREDLGEQARSSDGSDFHLLIKKGDSNNWIVFFSGGGASWDESSAAQPIKIMNFLTGKPTGNYFANIPIYLKAILQGMTDNHKADNPFKDWNIVYIPYSTGDLHIGNRVAEYVKDDGSRFIMRYNGRNNVRQSLEWIYANVDSPDKLLIAGESAGGFGSAFWAGEIANRYPHAQIYQYSDSAFLYSEKWPNIVNKEWQAEFESTFGYPVKEDLIGAAFEGNGSRMPSRTVFLQSYSLYDEVLITFQNAINDSDSPIDAQAVRDWSRQLRESVAFLADTMPNYHYFLTDYGMDIEKGTTGHTFATRDTFYKAEQDGIKLLTWLDDIINRGQSYSVGERFVEELREARE</sequence>
<name>A0ABV8S8M3_9BACL</name>
<dbReference type="InterPro" id="IPR004963">
    <property type="entry name" value="PAE/NOTUM"/>
</dbReference>
<evidence type="ECO:0000313" key="2">
    <source>
        <dbReference type="EMBL" id="MFC4303162.1"/>
    </source>
</evidence>
<keyword evidence="1" id="KW-0812">Transmembrane</keyword>
<proteinExistence type="predicted"/>
<protein>
    <submittedName>
        <fullName evidence="2">Pectin acetylesterase-family hydrolase</fullName>
    </submittedName>
</protein>
<feature type="transmembrane region" description="Helical" evidence="1">
    <location>
        <begin position="12"/>
        <end position="29"/>
    </location>
</feature>
<dbReference type="Pfam" id="PF03283">
    <property type="entry name" value="PAE"/>
    <property type="match status" value="1"/>
</dbReference>
<gene>
    <name evidence="2" type="ORF">ACFO1S_06830</name>
</gene>
<evidence type="ECO:0000256" key="1">
    <source>
        <dbReference type="SAM" id="Phobius"/>
    </source>
</evidence>
<dbReference type="InterPro" id="IPR029058">
    <property type="entry name" value="AB_hydrolase_fold"/>
</dbReference>
<dbReference type="PANTHER" id="PTHR21562">
    <property type="entry name" value="NOTUM-RELATED"/>
    <property type="match status" value="1"/>
</dbReference>
<keyword evidence="3" id="KW-1185">Reference proteome</keyword>
<comment type="caution">
    <text evidence="2">The sequence shown here is derived from an EMBL/GenBank/DDBJ whole genome shotgun (WGS) entry which is preliminary data.</text>
</comment>
<dbReference type="EMBL" id="JBHSED010000009">
    <property type="protein sequence ID" value="MFC4303162.1"/>
    <property type="molecule type" value="Genomic_DNA"/>
</dbReference>
<reference evidence="3" key="1">
    <citation type="journal article" date="2019" name="Int. J. Syst. Evol. Microbiol.">
        <title>The Global Catalogue of Microorganisms (GCM) 10K type strain sequencing project: providing services to taxonomists for standard genome sequencing and annotation.</title>
        <authorList>
            <consortium name="The Broad Institute Genomics Platform"/>
            <consortium name="The Broad Institute Genome Sequencing Center for Infectious Disease"/>
            <person name="Wu L."/>
            <person name="Ma J."/>
        </authorList>
    </citation>
    <scope>NUCLEOTIDE SEQUENCE [LARGE SCALE GENOMIC DNA]</scope>
    <source>
        <strain evidence="3">CGMCC 4.1641</strain>
    </source>
</reference>
<dbReference type="Proteomes" id="UP001595755">
    <property type="component" value="Unassembled WGS sequence"/>
</dbReference>
<evidence type="ECO:0000313" key="3">
    <source>
        <dbReference type="Proteomes" id="UP001595755"/>
    </source>
</evidence>
<dbReference type="RefSeq" id="WP_378126482.1">
    <property type="nucleotide sequence ID" value="NZ_JBHSED010000009.1"/>
</dbReference>
<organism evidence="2 3">
    <name type="scientific">Cohnella boryungensis</name>
    <dbReference type="NCBI Taxonomy" id="768479"/>
    <lineage>
        <taxon>Bacteria</taxon>
        <taxon>Bacillati</taxon>
        <taxon>Bacillota</taxon>
        <taxon>Bacilli</taxon>
        <taxon>Bacillales</taxon>
        <taxon>Paenibacillaceae</taxon>
        <taxon>Cohnella</taxon>
    </lineage>
</organism>
<dbReference type="SUPFAM" id="SSF53474">
    <property type="entry name" value="alpha/beta-Hydrolases"/>
    <property type="match status" value="1"/>
</dbReference>
<dbReference type="GO" id="GO:0016787">
    <property type="term" value="F:hydrolase activity"/>
    <property type="evidence" value="ECO:0007669"/>
    <property type="project" value="UniProtKB-KW"/>
</dbReference>
<accession>A0ABV8S8M3</accession>
<keyword evidence="1" id="KW-1133">Transmembrane helix</keyword>
<keyword evidence="2" id="KW-0378">Hydrolase</keyword>